<comment type="caution">
    <text evidence="9">Lacks conserved residue(s) required for the propagation of feature annotation.</text>
</comment>
<evidence type="ECO:0000256" key="5">
    <source>
        <dbReference type="ARBA" id="ARBA00022842"/>
    </source>
</evidence>
<keyword evidence="5 9" id="KW-0460">Magnesium</keyword>
<evidence type="ECO:0000256" key="7">
    <source>
        <dbReference type="ARBA" id="ARBA00023136"/>
    </source>
</evidence>
<dbReference type="SUPFAM" id="SSF54631">
    <property type="entry name" value="CBS-domain pair"/>
    <property type="match status" value="1"/>
</dbReference>
<evidence type="ECO:0000313" key="12">
    <source>
        <dbReference type="Proteomes" id="UP000606044"/>
    </source>
</evidence>
<evidence type="ECO:0000256" key="2">
    <source>
        <dbReference type="ARBA" id="ARBA00009749"/>
    </source>
</evidence>
<reference evidence="11" key="2">
    <citation type="submission" date="2020-09" db="EMBL/GenBank/DDBJ databases">
        <authorList>
            <person name="Sun Q."/>
            <person name="Sedlacek I."/>
        </authorList>
    </citation>
    <scope>NUCLEOTIDE SEQUENCE</scope>
    <source>
        <strain evidence="11">CCM 7897</strain>
    </source>
</reference>
<keyword evidence="8" id="KW-0129">CBS domain</keyword>
<sequence length="468" mass="50865">MSDDVEVAPADVLDLPVRGEDGGIAPEFLELVSRAIADSDADVLRARVHGLHEADVGDLIEALQPEERPRLIELIGADFDFTALTELDETVRVQLLHQLPPHVVAAGIRNLDSDDAVYILEDLDEDDKAAILAFIPAPERVALLRSLDYPEESAGRRMQTEFIAVPPFWTVGRAIDYMRETDDLPETFYEIFVVDPAYHLMGALPLDRLLRTKRSVLVTAVKTERSYVVKASEDQEEVARMFEHYNLVSAPVVDDAGRLVGVITVDDIVDVIQEEADEDLRAMAGVGSDEELSDTVAYTARGRLPWLLVNLLTAFFAASIIDLFSDSIQRMVALAVLMPIVASMGGNAGNQTMTVAVRALATKDLGSHNARRVVVREVLVGLCNGCVLAVLLGAIAALWFANWQLGGVIASALVINMLAAGLFGILIPIVIHRFKLDPAVASGVFVTTVTDTVGFLAFLGLASLWFRG</sequence>
<proteinExistence type="inferred from homology"/>
<dbReference type="SUPFAM" id="SSF158791">
    <property type="entry name" value="MgtE N-terminal domain-like"/>
    <property type="match status" value="1"/>
</dbReference>
<dbReference type="Proteomes" id="UP000606044">
    <property type="component" value="Unassembled WGS sequence"/>
</dbReference>
<evidence type="ECO:0000256" key="3">
    <source>
        <dbReference type="ARBA" id="ARBA00022448"/>
    </source>
</evidence>
<evidence type="ECO:0000259" key="10">
    <source>
        <dbReference type="PROSITE" id="PS51371"/>
    </source>
</evidence>
<dbReference type="Pfam" id="PF00571">
    <property type="entry name" value="CBS"/>
    <property type="match status" value="1"/>
</dbReference>
<dbReference type="Gene3D" id="1.25.60.10">
    <property type="entry name" value="MgtE N-terminal domain-like"/>
    <property type="match status" value="1"/>
</dbReference>
<dbReference type="SMART" id="SM00116">
    <property type="entry name" value="CBS"/>
    <property type="match status" value="1"/>
</dbReference>
<evidence type="ECO:0000313" key="11">
    <source>
        <dbReference type="EMBL" id="GGF55554.1"/>
    </source>
</evidence>
<evidence type="ECO:0000256" key="1">
    <source>
        <dbReference type="ARBA" id="ARBA00004141"/>
    </source>
</evidence>
<keyword evidence="12" id="KW-1185">Reference proteome</keyword>
<comment type="function">
    <text evidence="9">Acts as a magnesium transporter.</text>
</comment>
<keyword evidence="6 9" id="KW-1133">Transmembrane helix</keyword>
<keyword evidence="4 9" id="KW-0812">Transmembrane</keyword>
<reference evidence="11" key="1">
    <citation type="journal article" date="2014" name="Int. J. Syst. Evol. Microbiol.">
        <title>Complete genome sequence of Corynebacterium casei LMG S-19264T (=DSM 44701T), isolated from a smear-ripened cheese.</title>
        <authorList>
            <consortium name="US DOE Joint Genome Institute (JGI-PGF)"/>
            <person name="Walter F."/>
            <person name="Albersmeier A."/>
            <person name="Kalinowski J."/>
            <person name="Ruckert C."/>
        </authorList>
    </citation>
    <scope>NUCLEOTIDE SEQUENCE</scope>
    <source>
        <strain evidence="11">CCM 7897</strain>
    </source>
</reference>
<dbReference type="InterPro" id="IPR006669">
    <property type="entry name" value="MgtE_transporter"/>
</dbReference>
<feature type="domain" description="CBS" evidence="10">
    <location>
        <begin position="222"/>
        <end position="278"/>
    </location>
</feature>
<keyword evidence="9" id="KW-0479">Metal-binding</keyword>
<dbReference type="PANTHER" id="PTHR43773">
    <property type="entry name" value="MAGNESIUM TRANSPORTER MGTE"/>
    <property type="match status" value="1"/>
</dbReference>
<dbReference type="Pfam" id="PF01769">
    <property type="entry name" value="MgtE"/>
    <property type="match status" value="1"/>
</dbReference>
<dbReference type="InterPro" id="IPR000644">
    <property type="entry name" value="CBS_dom"/>
</dbReference>
<comment type="caution">
    <text evidence="11">The sequence shown here is derived from an EMBL/GenBank/DDBJ whole genome shotgun (WGS) entry which is preliminary data.</text>
</comment>
<dbReference type="PANTHER" id="PTHR43773:SF1">
    <property type="entry name" value="MAGNESIUM TRANSPORTER MGTE"/>
    <property type="match status" value="1"/>
</dbReference>
<dbReference type="GO" id="GO:0005886">
    <property type="term" value="C:plasma membrane"/>
    <property type="evidence" value="ECO:0007669"/>
    <property type="project" value="UniProtKB-SubCell"/>
</dbReference>
<dbReference type="GO" id="GO:0015095">
    <property type="term" value="F:magnesium ion transmembrane transporter activity"/>
    <property type="evidence" value="ECO:0007669"/>
    <property type="project" value="UniProtKB-UniRule"/>
</dbReference>
<dbReference type="SMART" id="SM00924">
    <property type="entry name" value="MgtE_N"/>
    <property type="match status" value="1"/>
</dbReference>
<dbReference type="NCBIfam" id="TIGR00400">
    <property type="entry name" value="mgtE"/>
    <property type="match status" value="1"/>
</dbReference>
<evidence type="ECO:0000256" key="8">
    <source>
        <dbReference type="PROSITE-ProRule" id="PRU00703"/>
    </source>
</evidence>
<dbReference type="InterPro" id="IPR046342">
    <property type="entry name" value="CBS_dom_sf"/>
</dbReference>
<name>A0A917BR13_9HYPH</name>
<dbReference type="Gene3D" id="3.10.580.10">
    <property type="entry name" value="CBS-domain"/>
    <property type="match status" value="1"/>
</dbReference>
<dbReference type="SUPFAM" id="SSF161093">
    <property type="entry name" value="MgtE membrane domain-like"/>
    <property type="match status" value="1"/>
</dbReference>
<comment type="subcellular location">
    <subcellularLocation>
        <location evidence="9">Cell membrane</location>
        <topology evidence="9">Multi-pass membrane protein</topology>
    </subcellularLocation>
    <subcellularLocation>
        <location evidence="1">Membrane</location>
        <topology evidence="1">Multi-pass membrane protein</topology>
    </subcellularLocation>
</comment>
<comment type="similarity">
    <text evidence="2 9">Belongs to the SLC41A transporter family.</text>
</comment>
<evidence type="ECO:0000256" key="6">
    <source>
        <dbReference type="ARBA" id="ARBA00022989"/>
    </source>
</evidence>
<evidence type="ECO:0000256" key="4">
    <source>
        <dbReference type="ARBA" id="ARBA00022692"/>
    </source>
</evidence>
<dbReference type="AlphaFoldDB" id="A0A917BR13"/>
<feature type="transmembrane region" description="Helical" evidence="9">
    <location>
        <begin position="443"/>
        <end position="466"/>
    </location>
</feature>
<dbReference type="EMBL" id="BMCT01000001">
    <property type="protein sequence ID" value="GGF55554.1"/>
    <property type="molecule type" value="Genomic_DNA"/>
</dbReference>
<feature type="transmembrane region" description="Helical" evidence="9">
    <location>
        <begin position="407"/>
        <end position="431"/>
    </location>
</feature>
<comment type="subunit">
    <text evidence="9">Homodimer.</text>
</comment>
<keyword evidence="7 9" id="KW-0472">Membrane</keyword>
<dbReference type="RefSeq" id="WP_188576617.1">
    <property type="nucleotide sequence ID" value="NZ_BMCT01000001.1"/>
</dbReference>
<dbReference type="InterPro" id="IPR006667">
    <property type="entry name" value="SLC41_membr_dom"/>
</dbReference>
<dbReference type="PROSITE" id="PS51371">
    <property type="entry name" value="CBS"/>
    <property type="match status" value="1"/>
</dbReference>
<dbReference type="InterPro" id="IPR006668">
    <property type="entry name" value="Mg_transptr_MgtE_intracell_dom"/>
</dbReference>
<gene>
    <name evidence="11" type="ORF">GCM10007301_14010</name>
</gene>
<keyword evidence="9" id="KW-1003">Cell membrane</keyword>
<dbReference type="CDD" id="cd04606">
    <property type="entry name" value="CBS_pair_Mg_transporter"/>
    <property type="match status" value="1"/>
</dbReference>
<protein>
    <recommendedName>
        <fullName evidence="9">Magnesium transporter MgtE</fullName>
    </recommendedName>
</protein>
<dbReference type="GO" id="GO:0046872">
    <property type="term" value="F:metal ion binding"/>
    <property type="evidence" value="ECO:0007669"/>
    <property type="project" value="UniProtKB-KW"/>
</dbReference>
<feature type="transmembrane region" description="Helical" evidence="9">
    <location>
        <begin position="378"/>
        <end position="401"/>
    </location>
</feature>
<dbReference type="Pfam" id="PF03448">
    <property type="entry name" value="MgtE_N"/>
    <property type="match status" value="1"/>
</dbReference>
<dbReference type="Gene3D" id="1.10.357.20">
    <property type="entry name" value="SLC41 divalent cation transporters, integral membrane domain"/>
    <property type="match status" value="1"/>
</dbReference>
<keyword evidence="3 9" id="KW-0813">Transport</keyword>
<accession>A0A917BR13</accession>
<feature type="transmembrane region" description="Helical" evidence="9">
    <location>
        <begin position="304"/>
        <end position="324"/>
    </location>
</feature>
<evidence type="ECO:0000256" key="9">
    <source>
        <dbReference type="RuleBase" id="RU362011"/>
    </source>
</evidence>
<dbReference type="InterPro" id="IPR038076">
    <property type="entry name" value="MgtE_N_sf"/>
</dbReference>
<dbReference type="InterPro" id="IPR036739">
    <property type="entry name" value="SLC41_membr_dom_sf"/>
</dbReference>
<organism evidence="11 12">
    <name type="scientific">Azorhizobium oxalatiphilum</name>
    <dbReference type="NCBI Taxonomy" id="980631"/>
    <lineage>
        <taxon>Bacteria</taxon>
        <taxon>Pseudomonadati</taxon>
        <taxon>Pseudomonadota</taxon>
        <taxon>Alphaproteobacteria</taxon>
        <taxon>Hyphomicrobiales</taxon>
        <taxon>Xanthobacteraceae</taxon>
        <taxon>Azorhizobium</taxon>
    </lineage>
</organism>